<evidence type="ECO:0000313" key="2">
    <source>
        <dbReference type="EMBL" id="OKH94916.1"/>
    </source>
</evidence>
<feature type="compositionally biased region" description="Low complexity" evidence="1">
    <location>
        <begin position="96"/>
        <end position="110"/>
    </location>
</feature>
<keyword evidence="3" id="KW-1185">Reference proteome</keyword>
<evidence type="ECO:0000256" key="1">
    <source>
        <dbReference type="SAM" id="MobiDB-lite"/>
    </source>
</evidence>
<sequence>MEQIERPTPLKELAQRIECHNEALRRARGLWNEAEQASRQIGHLVGLAMAAGTSWAELGRLLATAEEAPVPPGLRLQATPSGRPAPLAGEKPLRQGATAPGAGPRAAEGELSQIPPQSERPHQEERPQLVL</sequence>
<dbReference type="RefSeq" id="WP_073787047.1">
    <property type="nucleotide sequence ID" value="NZ_LFBV01000002.1"/>
</dbReference>
<name>A0A1Q4VAR0_9ACTN</name>
<organism evidence="2 3">
    <name type="scientific">Streptomyces uncialis</name>
    <dbReference type="NCBI Taxonomy" id="1048205"/>
    <lineage>
        <taxon>Bacteria</taxon>
        <taxon>Bacillati</taxon>
        <taxon>Actinomycetota</taxon>
        <taxon>Actinomycetes</taxon>
        <taxon>Kitasatosporales</taxon>
        <taxon>Streptomycetaceae</taxon>
        <taxon>Streptomyces</taxon>
    </lineage>
</organism>
<dbReference type="Proteomes" id="UP000186455">
    <property type="component" value="Unassembled WGS sequence"/>
</dbReference>
<accession>A0A1Q4VAR0</accession>
<feature type="compositionally biased region" description="Basic and acidic residues" evidence="1">
    <location>
        <begin position="119"/>
        <end position="131"/>
    </location>
</feature>
<feature type="region of interest" description="Disordered" evidence="1">
    <location>
        <begin position="69"/>
        <end position="131"/>
    </location>
</feature>
<reference evidence="2 3" key="1">
    <citation type="submission" date="2015-06" db="EMBL/GenBank/DDBJ databases">
        <title>Cloning and characterization of the uncialamcin biosynthetic gene cluster.</title>
        <authorList>
            <person name="Yan X."/>
            <person name="Huang T."/>
            <person name="Ge H."/>
            <person name="Shen B."/>
        </authorList>
    </citation>
    <scope>NUCLEOTIDE SEQUENCE [LARGE SCALE GENOMIC DNA]</scope>
    <source>
        <strain evidence="2 3">DCA2648</strain>
    </source>
</reference>
<comment type="caution">
    <text evidence="2">The sequence shown here is derived from an EMBL/GenBank/DDBJ whole genome shotgun (WGS) entry which is preliminary data.</text>
</comment>
<dbReference type="EMBL" id="LFBV01000002">
    <property type="protein sequence ID" value="OKH94916.1"/>
    <property type="molecule type" value="Genomic_DNA"/>
</dbReference>
<protein>
    <submittedName>
        <fullName evidence="2">Uncharacterized protein</fullName>
    </submittedName>
</protein>
<evidence type="ECO:0000313" key="3">
    <source>
        <dbReference type="Proteomes" id="UP000186455"/>
    </source>
</evidence>
<dbReference type="AlphaFoldDB" id="A0A1Q4VAR0"/>
<gene>
    <name evidence="2" type="ORF">AB852_12285</name>
</gene>
<proteinExistence type="predicted"/>